<geneLocation type="plasmid" evidence="1 2">
    <name>SNP1</name>
</geneLocation>
<protein>
    <submittedName>
        <fullName evidence="1">Uncharacterized protein</fullName>
    </submittedName>
</protein>
<accession>A0ABM8A839</accession>
<keyword evidence="2" id="KW-1185">Reference proteome</keyword>
<name>A0ABM8A839_STRNI</name>
<sequence>MSRLGTTERDYTASALRAPLAQGLAVLIGEVGDAAGWGVGDAAPECAVVCGVGDAGADVPAVMCGDRGSSDFVGVEADALLVGSGVPVDI</sequence>
<proteinExistence type="predicted"/>
<organism evidence="1 2">
    <name type="scientific">Streptomyces nigrescens</name>
    <dbReference type="NCBI Taxonomy" id="1920"/>
    <lineage>
        <taxon>Bacteria</taxon>
        <taxon>Bacillati</taxon>
        <taxon>Actinomycetota</taxon>
        <taxon>Actinomycetes</taxon>
        <taxon>Kitasatosporales</taxon>
        <taxon>Streptomycetaceae</taxon>
        <taxon>Streptomyces</taxon>
    </lineage>
</organism>
<evidence type="ECO:0000313" key="1">
    <source>
        <dbReference type="EMBL" id="BDM74797.1"/>
    </source>
</evidence>
<gene>
    <name evidence="1" type="ORF">HEK616_82840</name>
</gene>
<dbReference type="EMBL" id="AP026074">
    <property type="protein sequence ID" value="BDM74797.1"/>
    <property type="molecule type" value="Genomic_DNA"/>
</dbReference>
<keyword evidence="1" id="KW-0614">Plasmid</keyword>
<dbReference type="Proteomes" id="UP001059597">
    <property type="component" value="Plasmid SNP1"/>
</dbReference>
<reference evidence="1" key="1">
    <citation type="submission" date="2022-06" db="EMBL/GenBank/DDBJ databases">
        <title>Complete genome sequence of Streptomyces nigrescens HEK616.</title>
        <authorList>
            <person name="Asamizu S."/>
            <person name="Onaka H."/>
        </authorList>
    </citation>
    <scope>NUCLEOTIDE SEQUENCE</scope>
    <source>
        <strain evidence="1">HEK616</strain>
        <plasmid evidence="1">SNP1</plasmid>
    </source>
</reference>
<evidence type="ECO:0000313" key="2">
    <source>
        <dbReference type="Proteomes" id="UP001059597"/>
    </source>
</evidence>